<dbReference type="PANTHER" id="PTHR43284:SF1">
    <property type="entry name" value="ASPARAGINE SYNTHETASE"/>
    <property type="match status" value="1"/>
</dbReference>
<comment type="pathway">
    <text evidence="1">Amino-acid biosynthesis; L-asparagine biosynthesis; L-asparagine from L-aspartate (L-Gln route): step 1/1.</text>
</comment>
<keyword evidence="6 8" id="KW-0315">Glutamine amidotransferase</keyword>
<dbReference type="Gene3D" id="3.60.20.10">
    <property type="entry name" value="Glutamine Phosphoribosylpyrophosphate, subunit 1, domain 1"/>
    <property type="match status" value="1"/>
</dbReference>
<dbReference type="InterPro" id="IPR017932">
    <property type="entry name" value="GATase_2_dom"/>
</dbReference>
<dbReference type="InterPro" id="IPR001962">
    <property type="entry name" value="Asn_synthase"/>
</dbReference>
<keyword evidence="13" id="KW-1185">Reference proteome</keyword>
<evidence type="ECO:0000256" key="2">
    <source>
        <dbReference type="ARBA" id="ARBA00005752"/>
    </source>
</evidence>
<evidence type="ECO:0000313" key="13">
    <source>
        <dbReference type="Proteomes" id="UP000254258"/>
    </source>
</evidence>
<dbReference type="GO" id="GO:0005524">
    <property type="term" value="F:ATP binding"/>
    <property type="evidence" value="ECO:0007669"/>
    <property type="project" value="UniProtKB-KW"/>
</dbReference>
<evidence type="ECO:0000256" key="8">
    <source>
        <dbReference type="PIRSR" id="PIRSR001589-1"/>
    </source>
</evidence>
<dbReference type="GO" id="GO:0004066">
    <property type="term" value="F:asparagine synthase (glutamine-hydrolyzing) activity"/>
    <property type="evidence" value="ECO:0007669"/>
    <property type="project" value="UniProtKB-EC"/>
</dbReference>
<dbReference type="SUPFAM" id="SSF52402">
    <property type="entry name" value="Adenine nucleotide alpha hydrolases-like"/>
    <property type="match status" value="1"/>
</dbReference>
<dbReference type="InterPro" id="IPR006426">
    <property type="entry name" value="Asn_synth_AEB"/>
</dbReference>
<keyword evidence="8" id="KW-0028">Amino-acid biosynthesis</keyword>
<dbReference type="GO" id="GO:0005829">
    <property type="term" value="C:cytosol"/>
    <property type="evidence" value="ECO:0007669"/>
    <property type="project" value="TreeGrafter"/>
</dbReference>
<name>A0A370WUA5_9GAMM</name>
<evidence type="ECO:0000256" key="9">
    <source>
        <dbReference type="PIRSR" id="PIRSR001589-2"/>
    </source>
</evidence>
<evidence type="ECO:0000256" key="5">
    <source>
        <dbReference type="ARBA" id="ARBA00022840"/>
    </source>
</evidence>
<dbReference type="RefSeq" id="WP_115496736.1">
    <property type="nucleotide sequence ID" value="NZ_QRBE01000011.1"/>
</dbReference>
<proteinExistence type="inferred from homology"/>
<protein>
    <recommendedName>
        <fullName evidence="3">asparagine synthase (glutamine-hydrolyzing)</fullName>
        <ecNumber evidence="3">6.3.5.4</ecNumber>
    </recommendedName>
</protein>
<dbReference type="InterPro" id="IPR033738">
    <property type="entry name" value="AsnB_N"/>
</dbReference>
<keyword evidence="4 9" id="KW-0547">Nucleotide-binding</keyword>
<dbReference type="PANTHER" id="PTHR43284">
    <property type="entry name" value="ASPARAGINE SYNTHETASE (GLUTAMINE-HYDROLYZING)"/>
    <property type="match status" value="1"/>
</dbReference>
<evidence type="ECO:0000259" key="11">
    <source>
        <dbReference type="PROSITE" id="PS51278"/>
    </source>
</evidence>
<organism evidence="12 13">
    <name type="scientific">Dyella monticola</name>
    <dbReference type="NCBI Taxonomy" id="1927958"/>
    <lineage>
        <taxon>Bacteria</taxon>
        <taxon>Pseudomonadati</taxon>
        <taxon>Pseudomonadota</taxon>
        <taxon>Gammaproteobacteria</taxon>
        <taxon>Lysobacterales</taxon>
        <taxon>Rhodanobacteraceae</taxon>
        <taxon>Dyella</taxon>
    </lineage>
</organism>
<dbReference type="CDD" id="cd01991">
    <property type="entry name" value="Asn_synthase_B_C"/>
    <property type="match status" value="1"/>
</dbReference>
<dbReference type="AlphaFoldDB" id="A0A370WUA5"/>
<dbReference type="Proteomes" id="UP000254258">
    <property type="component" value="Unassembled WGS sequence"/>
</dbReference>
<evidence type="ECO:0000256" key="1">
    <source>
        <dbReference type="ARBA" id="ARBA00005187"/>
    </source>
</evidence>
<dbReference type="Gene3D" id="3.40.50.620">
    <property type="entry name" value="HUPs"/>
    <property type="match status" value="1"/>
</dbReference>
<keyword evidence="5 9" id="KW-0067">ATP-binding</keyword>
<dbReference type="EMBL" id="QRBE01000011">
    <property type="protein sequence ID" value="RDS79734.1"/>
    <property type="molecule type" value="Genomic_DNA"/>
</dbReference>
<feature type="active site" description="For GATase activity" evidence="8">
    <location>
        <position position="2"/>
    </location>
</feature>
<dbReference type="PROSITE" id="PS51278">
    <property type="entry name" value="GATASE_TYPE_2"/>
    <property type="match status" value="1"/>
</dbReference>
<evidence type="ECO:0000256" key="10">
    <source>
        <dbReference type="PIRSR" id="PIRSR001589-3"/>
    </source>
</evidence>
<dbReference type="SUPFAM" id="SSF56235">
    <property type="entry name" value="N-terminal nucleophile aminohydrolases (Ntn hydrolases)"/>
    <property type="match status" value="1"/>
</dbReference>
<evidence type="ECO:0000256" key="4">
    <source>
        <dbReference type="ARBA" id="ARBA00022741"/>
    </source>
</evidence>
<comment type="catalytic activity">
    <reaction evidence="7">
        <text>L-aspartate + L-glutamine + ATP + H2O = L-asparagine + L-glutamate + AMP + diphosphate + H(+)</text>
        <dbReference type="Rhea" id="RHEA:12228"/>
        <dbReference type="ChEBI" id="CHEBI:15377"/>
        <dbReference type="ChEBI" id="CHEBI:15378"/>
        <dbReference type="ChEBI" id="CHEBI:29985"/>
        <dbReference type="ChEBI" id="CHEBI:29991"/>
        <dbReference type="ChEBI" id="CHEBI:30616"/>
        <dbReference type="ChEBI" id="CHEBI:33019"/>
        <dbReference type="ChEBI" id="CHEBI:58048"/>
        <dbReference type="ChEBI" id="CHEBI:58359"/>
        <dbReference type="ChEBI" id="CHEBI:456215"/>
        <dbReference type="EC" id="6.3.5.4"/>
    </reaction>
</comment>
<dbReference type="GO" id="GO:0006529">
    <property type="term" value="P:asparagine biosynthetic process"/>
    <property type="evidence" value="ECO:0007669"/>
    <property type="project" value="UniProtKB-KW"/>
</dbReference>
<reference evidence="12 13" key="1">
    <citation type="submission" date="2018-07" db="EMBL/GenBank/DDBJ databases">
        <title>Dyella monticola sp. nov. and Dyella psychrodurans sp. nov. isolated from monsoon evergreen broad-leaved forest soil of Dinghu Mountain, China.</title>
        <authorList>
            <person name="Gao Z."/>
            <person name="Qiu L."/>
        </authorList>
    </citation>
    <scope>NUCLEOTIDE SEQUENCE [LARGE SCALE GENOMIC DNA]</scope>
    <source>
        <strain evidence="12 13">4G-K06</strain>
    </source>
</reference>
<dbReference type="InterPro" id="IPR029055">
    <property type="entry name" value="Ntn_hydrolases_N"/>
</dbReference>
<evidence type="ECO:0000256" key="6">
    <source>
        <dbReference type="ARBA" id="ARBA00022962"/>
    </source>
</evidence>
<dbReference type="EC" id="6.3.5.4" evidence="3"/>
<keyword evidence="8" id="KW-0061">Asparagine biosynthesis</keyword>
<evidence type="ECO:0000256" key="3">
    <source>
        <dbReference type="ARBA" id="ARBA00012737"/>
    </source>
</evidence>
<dbReference type="NCBIfam" id="TIGR01536">
    <property type="entry name" value="asn_synth_AEB"/>
    <property type="match status" value="1"/>
</dbReference>
<dbReference type="InterPro" id="IPR051786">
    <property type="entry name" value="ASN_synthetase/amidase"/>
</dbReference>
<evidence type="ECO:0000313" key="12">
    <source>
        <dbReference type="EMBL" id="RDS79734.1"/>
    </source>
</evidence>
<comment type="caution">
    <text evidence="12">The sequence shown here is derived from an EMBL/GenBank/DDBJ whole genome shotgun (WGS) entry which is preliminary data.</text>
</comment>
<feature type="binding site" evidence="9">
    <location>
        <position position="260"/>
    </location>
    <ligand>
        <name>ATP</name>
        <dbReference type="ChEBI" id="CHEBI:30616"/>
    </ligand>
</feature>
<sequence length="629" mass="69484">MCGICGIVSRDAGHPRPHLEQKARAMLAALAHRGPHGDAFVSRANLAMATNRLAIRGVDQHQPPLLEYEGGVIVACNGEIDNHRELRQTLADAGHAVTLSTDVAVLAPLYLEKGLSFLEHVHGVFALALWDNRHQRLILARDRAGERHLYYAVFGQTVYYASELAALVKACKPELQIDATGLAQYVRSGYCPAPSSPLKHIHKVKPGEMVVIEPTGVRHLRYWDFPAQKATSAPSPRAFDPIFREAVRRQSDIDVDYGVLLSGGIDSALMTAVARSVRPEKNINAYCIRFSESSFDEGHHAAQLARDLGCNFVPVNVGAQDVPRMLRELVRATGEPLADPAWIPLSLVTRRASQDVRLLLAGEGADELFGGYPTYLGARWASHYANLPPPIKALAQRTIDALPTSDKKVTLSFLLKRFILGHELDGLARHLLWTANVQPAWQRRLGLEPPTDDTQHDASRLIDTIQQYDFGHSLPDALMAKADRGAMLHGVEIRAPFLDQSVIEFAATLPREARVRGLTTKVFLKRYALDYLPKAVVTRRKRGLSVPLASWLRGPLRDWAHAHLASGELAAAGIDTRAAQALFAEHQARVSDHARAIWTLVVLSEWLQWLDSERVAQAVEEEQALARQS</sequence>
<accession>A0A370WUA5</accession>
<dbReference type="Pfam" id="PF00733">
    <property type="entry name" value="Asn_synthase"/>
    <property type="match status" value="1"/>
</dbReference>
<feature type="domain" description="Glutamine amidotransferase type-2" evidence="11">
    <location>
        <begin position="2"/>
        <end position="215"/>
    </location>
</feature>
<dbReference type="PIRSF" id="PIRSF001589">
    <property type="entry name" value="Asn_synthetase_glu-h"/>
    <property type="match status" value="1"/>
</dbReference>
<gene>
    <name evidence="12" type="primary">asnB</name>
    <name evidence="12" type="ORF">DWU98_16855</name>
</gene>
<evidence type="ECO:0000256" key="7">
    <source>
        <dbReference type="ARBA" id="ARBA00048741"/>
    </source>
</evidence>
<dbReference type="Pfam" id="PF13537">
    <property type="entry name" value="GATase_7"/>
    <property type="match status" value="1"/>
</dbReference>
<comment type="similarity">
    <text evidence="2">Belongs to the asparagine synthetase family.</text>
</comment>
<feature type="binding site" evidence="9">
    <location>
        <position position="102"/>
    </location>
    <ligand>
        <name>L-glutamine</name>
        <dbReference type="ChEBI" id="CHEBI:58359"/>
    </ligand>
</feature>
<dbReference type="InterPro" id="IPR014729">
    <property type="entry name" value="Rossmann-like_a/b/a_fold"/>
</dbReference>
<feature type="site" description="Important for beta-aspartyl-AMP intermediate formation" evidence="10">
    <location>
        <position position="363"/>
    </location>
</feature>
<keyword evidence="12" id="KW-0436">Ligase</keyword>
<feature type="binding site" evidence="9">
    <location>
        <position position="288"/>
    </location>
    <ligand>
        <name>ATP</name>
        <dbReference type="ChEBI" id="CHEBI:30616"/>
    </ligand>
</feature>
<dbReference type="CDD" id="cd00712">
    <property type="entry name" value="AsnB"/>
    <property type="match status" value="1"/>
</dbReference>